<dbReference type="InterPro" id="IPR036397">
    <property type="entry name" value="RNaseH_sf"/>
</dbReference>
<dbReference type="EMBL" id="OU898276">
    <property type="protein sequence ID" value="CAH1236711.1"/>
    <property type="molecule type" value="Genomic_DNA"/>
</dbReference>
<evidence type="ECO:0000259" key="6">
    <source>
        <dbReference type="PROSITE" id="PS50850"/>
    </source>
</evidence>
<dbReference type="InterPro" id="IPR020846">
    <property type="entry name" value="MFS_dom"/>
</dbReference>
<dbReference type="GO" id="GO:0022857">
    <property type="term" value="F:transmembrane transporter activity"/>
    <property type="evidence" value="ECO:0007669"/>
    <property type="project" value="InterPro"/>
</dbReference>
<dbReference type="PANTHER" id="PTHR48021">
    <property type="match status" value="1"/>
</dbReference>
<evidence type="ECO:0000313" key="8">
    <source>
        <dbReference type="Proteomes" id="UP001153709"/>
    </source>
</evidence>
<proteinExistence type="predicted"/>
<feature type="transmembrane region" description="Helical" evidence="5">
    <location>
        <begin position="199"/>
        <end position="222"/>
    </location>
</feature>
<keyword evidence="8" id="KW-1185">Reference proteome</keyword>
<evidence type="ECO:0000256" key="3">
    <source>
        <dbReference type="ARBA" id="ARBA00022989"/>
    </source>
</evidence>
<evidence type="ECO:0000256" key="4">
    <source>
        <dbReference type="ARBA" id="ARBA00023136"/>
    </source>
</evidence>
<comment type="subcellular location">
    <subcellularLocation>
        <location evidence="1">Membrane</location>
        <topology evidence="1">Multi-pass membrane protein</topology>
    </subcellularLocation>
</comment>
<feature type="transmembrane region" description="Helical" evidence="5">
    <location>
        <begin position="234"/>
        <end position="252"/>
    </location>
</feature>
<protein>
    <recommendedName>
        <fullName evidence="6">Major facilitator superfamily (MFS) profile domain-containing protein</fullName>
    </recommendedName>
</protein>
<feature type="transmembrane region" description="Helical" evidence="5">
    <location>
        <begin position="316"/>
        <end position="337"/>
    </location>
</feature>
<organism evidence="7 8">
    <name type="scientific">Diabrotica balteata</name>
    <name type="common">Banded cucumber beetle</name>
    <dbReference type="NCBI Taxonomy" id="107213"/>
    <lineage>
        <taxon>Eukaryota</taxon>
        <taxon>Metazoa</taxon>
        <taxon>Ecdysozoa</taxon>
        <taxon>Arthropoda</taxon>
        <taxon>Hexapoda</taxon>
        <taxon>Insecta</taxon>
        <taxon>Pterygota</taxon>
        <taxon>Neoptera</taxon>
        <taxon>Endopterygota</taxon>
        <taxon>Coleoptera</taxon>
        <taxon>Polyphaga</taxon>
        <taxon>Cucujiformia</taxon>
        <taxon>Chrysomeloidea</taxon>
        <taxon>Chrysomelidae</taxon>
        <taxon>Galerucinae</taxon>
        <taxon>Diabroticina</taxon>
        <taxon>Diabroticites</taxon>
        <taxon>Diabrotica</taxon>
    </lineage>
</organism>
<keyword evidence="2 5" id="KW-0812">Transmembrane</keyword>
<dbReference type="InterPro" id="IPR005828">
    <property type="entry name" value="MFS_sugar_transport-like"/>
</dbReference>
<evidence type="ECO:0000256" key="1">
    <source>
        <dbReference type="ARBA" id="ARBA00004141"/>
    </source>
</evidence>
<dbReference type="GO" id="GO:0003676">
    <property type="term" value="F:nucleic acid binding"/>
    <property type="evidence" value="ECO:0007669"/>
    <property type="project" value="InterPro"/>
</dbReference>
<feature type="domain" description="Major facilitator superfamily (MFS) profile" evidence="6">
    <location>
        <begin position="158"/>
        <end position="469"/>
    </location>
</feature>
<dbReference type="OrthoDB" id="6752614at2759"/>
<keyword evidence="3 5" id="KW-1133">Transmembrane helix</keyword>
<evidence type="ECO:0000256" key="2">
    <source>
        <dbReference type="ARBA" id="ARBA00022692"/>
    </source>
</evidence>
<reference evidence="7" key="1">
    <citation type="submission" date="2022-01" db="EMBL/GenBank/DDBJ databases">
        <authorList>
            <person name="King R."/>
        </authorList>
    </citation>
    <scope>NUCLEOTIDE SEQUENCE</scope>
</reference>
<dbReference type="Gene3D" id="1.20.1250.20">
    <property type="entry name" value="MFS general substrate transporter like domains"/>
    <property type="match status" value="1"/>
</dbReference>
<accession>A0A9P0E1C1</accession>
<dbReference type="AlphaFoldDB" id="A0A9P0E1C1"/>
<feature type="transmembrane region" description="Helical" evidence="5">
    <location>
        <begin position="292"/>
        <end position="310"/>
    </location>
</feature>
<evidence type="ECO:0000256" key="5">
    <source>
        <dbReference type="SAM" id="Phobius"/>
    </source>
</evidence>
<feature type="transmembrane region" description="Helical" evidence="5">
    <location>
        <begin position="258"/>
        <end position="280"/>
    </location>
</feature>
<gene>
    <name evidence="7" type="ORF">DIABBA_LOCUS1340</name>
</gene>
<dbReference type="InterPro" id="IPR050549">
    <property type="entry name" value="MFS_Trehalose_Transporter"/>
</dbReference>
<sequence>MKYLTETHRIEILMMIDYGENCRSQVEVANLFNQRNPQLPNISQGSVSKIYTQFRELGHVKPLKRKPNFIEDEAQTEDDPDRRMEFCERLIEKIYSNEIALGTILFSDESTFTLNGEVNRQNCRYWSAENPHLMRETHTQYPQKLNVWSGIIGDHSIGPIFVDVNVLLVCFGSMLVWTSPVLPKLQSNDTLVNPIGRPLTVWELSILTATYPLGLVTGTILIGKVPDLIGRKRTLICISTGVLISTIGLYLAKNITTLLIFKYIISVSLGGGPVLIPTYTSEIAEDHNRGRLGFFMTFGIIFGELYGNIIGAVTSVSIFSLLCGIPALVCLMCCTYLPESPEYLLMKGRKDEAILALKKLRKHKLITDIENECLDTQNMVKSDCLPKTSFFKRIKEDMGVRKGFYIAATVLIIQNSAGPNIVAAFLNPILSEAVPELLGVPRTRFIKLKRELTPVCLLEVPSWSQDGWN</sequence>
<dbReference type="Pfam" id="PF00083">
    <property type="entry name" value="Sugar_tr"/>
    <property type="match status" value="1"/>
</dbReference>
<dbReference type="SUPFAM" id="SSF103473">
    <property type="entry name" value="MFS general substrate transporter"/>
    <property type="match status" value="1"/>
</dbReference>
<dbReference type="Gene3D" id="3.30.420.10">
    <property type="entry name" value="Ribonuclease H-like superfamily/Ribonuclease H"/>
    <property type="match status" value="1"/>
</dbReference>
<dbReference type="PANTHER" id="PTHR48021:SF47">
    <property type="entry name" value="GH17672P"/>
    <property type="match status" value="1"/>
</dbReference>
<keyword evidence="4 5" id="KW-0472">Membrane</keyword>
<evidence type="ECO:0000313" key="7">
    <source>
        <dbReference type="EMBL" id="CAH1236711.1"/>
    </source>
</evidence>
<feature type="transmembrane region" description="Helical" evidence="5">
    <location>
        <begin position="160"/>
        <end position="179"/>
    </location>
</feature>
<dbReference type="PROSITE" id="PS50850">
    <property type="entry name" value="MFS"/>
    <property type="match status" value="1"/>
</dbReference>
<name>A0A9P0E1C1_DIABA</name>
<dbReference type="InterPro" id="IPR036259">
    <property type="entry name" value="MFS_trans_sf"/>
</dbReference>
<dbReference type="Proteomes" id="UP001153709">
    <property type="component" value="Chromosome 1"/>
</dbReference>
<dbReference type="GO" id="GO:0016020">
    <property type="term" value="C:membrane"/>
    <property type="evidence" value="ECO:0007669"/>
    <property type="project" value="UniProtKB-SubCell"/>
</dbReference>